<dbReference type="OrthoDB" id="2684393at2759"/>
<evidence type="ECO:0000313" key="2">
    <source>
        <dbReference type="EMBL" id="KAG6374568.1"/>
    </source>
</evidence>
<dbReference type="AlphaFoldDB" id="A0A8I3A921"/>
<feature type="compositionally biased region" description="Basic residues" evidence="1">
    <location>
        <begin position="157"/>
        <end position="166"/>
    </location>
</feature>
<name>A0A8I3A921_9AGAM</name>
<feature type="region of interest" description="Disordered" evidence="1">
    <location>
        <begin position="1"/>
        <end position="68"/>
    </location>
</feature>
<feature type="compositionally biased region" description="Basic residues" evidence="1">
    <location>
        <begin position="1"/>
        <end position="10"/>
    </location>
</feature>
<feature type="compositionally biased region" description="Low complexity" evidence="1">
    <location>
        <begin position="33"/>
        <end position="48"/>
    </location>
</feature>
<dbReference type="EMBL" id="JAGFBS010000017">
    <property type="protein sequence ID" value="KAG6374568.1"/>
    <property type="molecule type" value="Genomic_DNA"/>
</dbReference>
<gene>
    <name evidence="2" type="ORF">JVT61DRAFT_3921</name>
</gene>
<feature type="compositionally biased region" description="Polar residues" evidence="1">
    <location>
        <begin position="12"/>
        <end position="24"/>
    </location>
</feature>
<organism evidence="2 3">
    <name type="scientific">Boletus reticuloceps</name>
    <dbReference type="NCBI Taxonomy" id="495285"/>
    <lineage>
        <taxon>Eukaryota</taxon>
        <taxon>Fungi</taxon>
        <taxon>Dikarya</taxon>
        <taxon>Basidiomycota</taxon>
        <taxon>Agaricomycotina</taxon>
        <taxon>Agaricomycetes</taxon>
        <taxon>Agaricomycetidae</taxon>
        <taxon>Boletales</taxon>
        <taxon>Boletineae</taxon>
        <taxon>Boletaceae</taxon>
        <taxon>Boletoideae</taxon>
        <taxon>Boletus</taxon>
    </lineage>
</organism>
<dbReference type="Proteomes" id="UP000683000">
    <property type="component" value="Unassembled WGS sequence"/>
</dbReference>
<comment type="caution">
    <text evidence="2">The sequence shown here is derived from an EMBL/GenBank/DDBJ whole genome shotgun (WGS) entry which is preliminary data.</text>
</comment>
<proteinExistence type="predicted"/>
<protein>
    <submittedName>
        <fullName evidence="2">Uncharacterized protein</fullName>
    </submittedName>
</protein>
<sequence>MPRGRPRKRPVAQNTAGLRNQSHSGLKRPAPHSSSESESGNSEPCNSPQKKSRVPSPESGVTSSDGEWELTTAVFDSLKFIADREESAQDSESEDDDDLLVLDDCTHSRLVDLAIRLGDDPSDESWLPPSQAKQALHRKPRPVEYMKGPDVGNKSARTQRRYKKLL</sequence>
<evidence type="ECO:0000313" key="3">
    <source>
        <dbReference type="Proteomes" id="UP000683000"/>
    </source>
</evidence>
<keyword evidence="3" id="KW-1185">Reference proteome</keyword>
<accession>A0A8I3A921</accession>
<reference evidence="2" key="1">
    <citation type="submission" date="2021-03" db="EMBL/GenBank/DDBJ databases">
        <title>Evolutionary innovations through gain and loss of genes in the ectomycorrhizal Boletales.</title>
        <authorList>
            <person name="Wu G."/>
            <person name="Miyauchi S."/>
            <person name="Morin E."/>
            <person name="Yang Z.-L."/>
            <person name="Xu J."/>
            <person name="Martin F.M."/>
        </authorList>
    </citation>
    <scope>NUCLEOTIDE SEQUENCE</scope>
    <source>
        <strain evidence="2">BR01</strain>
    </source>
</reference>
<evidence type="ECO:0000256" key="1">
    <source>
        <dbReference type="SAM" id="MobiDB-lite"/>
    </source>
</evidence>
<feature type="region of interest" description="Disordered" evidence="1">
    <location>
        <begin position="119"/>
        <end position="166"/>
    </location>
</feature>